<sequence length="850" mass="96127">MCASTKIPKEIVPAHLGFLAIYNPLLGIADESVHNQIIYYYTSHTLEDDESPEATDKQSKENDNLKQQTDEQLRQIGLAQGIIEFGKNFSGGKPVKTIETEKSRIILHEIEPSWWILASINLTILPCKSGTNTHPEQEESIEYCSRDVKPAELLETDLIRAHSTFLLHHSSSIGKLFIETKRSKFQRILSRYWDAYITRWNVLLHGNPANNLYLGIKIASCGELGIGVGEEHRGSAEREVLEGFTHQFKGMVDVFVSKFGDDKDLETSNNIFDRDYTYRNWIGNGNELSAEDGAIFLGTGYLSRKSIRDISYWIEDLYRWGIHTYGIIDDPTSSSRSRNSRKERHSGRKLISSEIHREVRDINRQKKKIKNLGLVGQAEPIQGLLELPSTVQSSLKMPINSKRLTDPLSGDGMSQIDINLDDGLSNSETLSSILKIGYGSYKLLGRAWSNGVAEYFKAKEITSSLYDFKSQESYSSLSTASNRNSLSKGFFLIGLAGDIEDSGSNSPEKSSENQCSNQENLADFSKISRRRIMLEIECKDNESIEGKEYRPNKAPQMSQASLEPMDIQHNKKIESHQVVIYASKPFIFTFLFKSDITDIASPNFYRNLHHQIQQIVKPLLSFTKYRALKPEIVTDSSEAPIFNLIWDPQNLTISSTIPNIPNISKINTSNAEYHPWSGAEALNTHIQIIKAHIACRNSLELERICKTSRGWWIVWTKVPEPLLDCNRMKSQELIFNLNRMANEIKSDVLVKLDVNDDLKETNELASQIDSKNLNSIQDVACCSHSSVRLEKQILLIRKADDHVMARSMNSFSNASIIGSERGWTSAPSTLVQDIGFDTRQYIDQLLNLIS</sequence>
<feature type="domain" description="CCZ1/INTU/HSP4 first Longin" evidence="3">
    <location>
        <begin position="18"/>
        <end position="123"/>
    </location>
</feature>
<dbReference type="OMA" id="IYDLVWD"/>
<dbReference type="InterPro" id="IPR043987">
    <property type="entry name" value="CCZ1/INTU/HSP4_longin_1"/>
</dbReference>
<evidence type="ECO:0000256" key="1">
    <source>
        <dbReference type="ARBA" id="ARBA00005352"/>
    </source>
</evidence>
<comment type="caution">
    <text evidence="4">The sequence shown here is derived from an EMBL/GenBank/DDBJ whole genome shotgun (WGS) entry which is preliminary data.</text>
</comment>
<dbReference type="PANTHER" id="PTHR13056">
    <property type="entry name" value="VACUOLAR FUSION PROTEIN CCZ1 HOMOLOG-RELATED"/>
    <property type="match status" value="1"/>
</dbReference>
<evidence type="ECO:0000256" key="2">
    <source>
        <dbReference type="SAM" id="MobiDB-lite"/>
    </source>
</evidence>
<evidence type="ECO:0000259" key="3">
    <source>
        <dbReference type="Pfam" id="PF19031"/>
    </source>
</evidence>
<name>A0A0B1PDI8_UNCNE</name>
<dbReference type="GO" id="GO:0035658">
    <property type="term" value="C:Mon1-Ccz1 complex"/>
    <property type="evidence" value="ECO:0007669"/>
    <property type="project" value="InterPro"/>
</dbReference>
<protein>
    <submittedName>
        <fullName evidence="4">Putative vacuolar fusion protein ccz1 protein</fullName>
    </submittedName>
</protein>
<gene>
    <name evidence="4" type="ORF">EV44_g4754</name>
</gene>
<dbReference type="STRING" id="52586.A0A0B1PDI8"/>
<reference evidence="4 5" key="1">
    <citation type="journal article" date="2014" name="BMC Genomics">
        <title>Adaptive genomic structural variation in the grape powdery mildew pathogen, Erysiphe necator.</title>
        <authorList>
            <person name="Jones L."/>
            <person name="Riaz S."/>
            <person name="Morales-Cruz A."/>
            <person name="Amrine K.C."/>
            <person name="McGuire B."/>
            <person name="Gubler W.D."/>
            <person name="Walker M.A."/>
            <person name="Cantu D."/>
        </authorList>
    </citation>
    <scope>NUCLEOTIDE SEQUENCE [LARGE SCALE GENOMIC DNA]</scope>
    <source>
        <strain evidence="5">c</strain>
    </source>
</reference>
<dbReference type="Proteomes" id="UP000030854">
    <property type="component" value="Unassembled WGS sequence"/>
</dbReference>
<feature type="region of interest" description="Disordered" evidence="2">
    <location>
        <begin position="48"/>
        <end position="68"/>
    </location>
</feature>
<evidence type="ECO:0000313" key="4">
    <source>
        <dbReference type="EMBL" id="KHJ35415.1"/>
    </source>
</evidence>
<accession>A0A0B1PDI8</accession>
<comment type="similarity">
    <text evidence="1">Belongs to the CCZ1 family.</text>
</comment>
<keyword evidence="5" id="KW-1185">Reference proteome</keyword>
<dbReference type="Pfam" id="PF19031">
    <property type="entry name" value="Intu_longin_1"/>
    <property type="match status" value="1"/>
</dbReference>
<dbReference type="EMBL" id="JNVN01000410">
    <property type="protein sequence ID" value="KHJ35415.1"/>
    <property type="molecule type" value="Genomic_DNA"/>
</dbReference>
<feature type="compositionally biased region" description="Basic and acidic residues" evidence="2">
    <location>
        <begin position="54"/>
        <end position="68"/>
    </location>
</feature>
<dbReference type="AlphaFoldDB" id="A0A0B1PDI8"/>
<dbReference type="GO" id="GO:0016192">
    <property type="term" value="P:vesicle-mediated transport"/>
    <property type="evidence" value="ECO:0007669"/>
    <property type="project" value="InterPro"/>
</dbReference>
<dbReference type="PANTHER" id="PTHR13056:SF0">
    <property type="entry name" value="VACUOLAR FUSION PROTEIN CCZ1 HOMOLOG-RELATED"/>
    <property type="match status" value="1"/>
</dbReference>
<proteinExistence type="inferred from homology"/>
<dbReference type="InterPro" id="IPR013176">
    <property type="entry name" value="Ccz1"/>
</dbReference>
<evidence type="ECO:0000313" key="5">
    <source>
        <dbReference type="Proteomes" id="UP000030854"/>
    </source>
</evidence>
<organism evidence="4 5">
    <name type="scientific">Uncinula necator</name>
    <name type="common">Grape powdery mildew</name>
    <dbReference type="NCBI Taxonomy" id="52586"/>
    <lineage>
        <taxon>Eukaryota</taxon>
        <taxon>Fungi</taxon>
        <taxon>Dikarya</taxon>
        <taxon>Ascomycota</taxon>
        <taxon>Pezizomycotina</taxon>
        <taxon>Leotiomycetes</taxon>
        <taxon>Erysiphales</taxon>
        <taxon>Erysiphaceae</taxon>
        <taxon>Erysiphe</taxon>
    </lineage>
</organism>
<dbReference type="HOGENOM" id="CLU_009628_0_0_1"/>